<accession>A0ACC2N6A5</accession>
<evidence type="ECO:0000313" key="1">
    <source>
        <dbReference type="EMBL" id="KAJ8665847.1"/>
    </source>
</evidence>
<dbReference type="Proteomes" id="UP001239111">
    <property type="component" value="Chromosome 4"/>
</dbReference>
<reference evidence="1" key="1">
    <citation type="submission" date="2023-04" db="EMBL/GenBank/DDBJ databases">
        <title>A chromosome-level genome assembly of the parasitoid wasp Eretmocerus hayati.</title>
        <authorList>
            <person name="Zhong Y."/>
            <person name="Liu S."/>
            <person name="Liu Y."/>
        </authorList>
    </citation>
    <scope>NUCLEOTIDE SEQUENCE</scope>
    <source>
        <strain evidence="1">ZJU_SS_LIU_2023</strain>
    </source>
</reference>
<comment type="caution">
    <text evidence="1">The sequence shown here is derived from an EMBL/GenBank/DDBJ whole genome shotgun (WGS) entry which is preliminary data.</text>
</comment>
<proteinExistence type="predicted"/>
<dbReference type="EMBL" id="CM056744">
    <property type="protein sequence ID" value="KAJ8665847.1"/>
    <property type="molecule type" value="Genomic_DNA"/>
</dbReference>
<organism evidence="1 2">
    <name type="scientific">Eretmocerus hayati</name>
    <dbReference type="NCBI Taxonomy" id="131215"/>
    <lineage>
        <taxon>Eukaryota</taxon>
        <taxon>Metazoa</taxon>
        <taxon>Ecdysozoa</taxon>
        <taxon>Arthropoda</taxon>
        <taxon>Hexapoda</taxon>
        <taxon>Insecta</taxon>
        <taxon>Pterygota</taxon>
        <taxon>Neoptera</taxon>
        <taxon>Endopterygota</taxon>
        <taxon>Hymenoptera</taxon>
        <taxon>Apocrita</taxon>
        <taxon>Proctotrupomorpha</taxon>
        <taxon>Chalcidoidea</taxon>
        <taxon>Aphelinidae</taxon>
        <taxon>Aphelininae</taxon>
        <taxon>Eretmocerus</taxon>
    </lineage>
</organism>
<sequence>MGVDSEIPDELIARRKEITSSKKVQKGKNDKIVEEAEQQCFKRNSIFSDDSDVDNQGTHNVEIGDDKEDEEEVRGEAVIIDDTDDNDPVPKRRLHKKKRLKFDNDCHFCIEYPAASKAVGGESERIAQATKPKIVHTGMLINKIDLEKFRKSKPHTSNSVDPDAIALTAKKSQHSNLEDKSKKGREELNSIHVLSHLEHPQKTVPDREPDMRKFSHNSAEIEGEVGKFQIQSKTNSSLRGSNTALQAVNITNTSPNGDQHENDHQNLHKKHKKHHKKSKLHKKDKEKSKKDKKGKERSRSSSSERSRNSGERNDEREKKRSKSPSFDGRKYDHKRQDMENEERRERSRSSSSDGSRVDYKKNKYGSR</sequence>
<gene>
    <name evidence="1" type="ORF">QAD02_007509</name>
</gene>
<evidence type="ECO:0000313" key="2">
    <source>
        <dbReference type="Proteomes" id="UP001239111"/>
    </source>
</evidence>
<name>A0ACC2N6A5_9HYME</name>
<keyword evidence="2" id="KW-1185">Reference proteome</keyword>
<protein>
    <submittedName>
        <fullName evidence="1">Uncharacterized protein</fullName>
    </submittedName>
</protein>